<evidence type="ECO:0000313" key="4">
    <source>
        <dbReference type="EMBL" id="MEN0642549.1"/>
    </source>
</evidence>
<dbReference type="PROSITE" id="PS50893">
    <property type="entry name" value="ABC_TRANSPORTER_2"/>
    <property type="match status" value="1"/>
</dbReference>
<gene>
    <name evidence="4" type="ORF">MKY91_05185</name>
</gene>
<dbReference type="RefSeq" id="WP_343129659.1">
    <property type="nucleotide sequence ID" value="NZ_JBCITK010000001.1"/>
</dbReference>
<dbReference type="GO" id="GO:0005524">
    <property type="term" value="F:ATP binding"/>
    <property type="evidence" value="ECO:0007669"/>
    <property type="project" value="UniProtKB-KW"/>
</dbReference>
<dbReference type="Gene3D" id="3.40.50.300">
    <property type="entry name" value="P-loop containing nucleotide triphosphate hydrolases"/>
    <property type="match status" value="1"/>
</dbReference>
<dbReference type="SUPFAM" id="SSF52540">
    <property type="entry name" value="P-loop containing nucleoside triphosphate hydrolases"/>
    <property type="match status" value="1"/>
</dbReference>
<reference evidence="4 5" key="1">
    <citation type="submission" date="2024-03" db="EMBL/GenBank/DDBJ databases">
        <title>Bacilli Hybrid Assemblies.</title>
        <authorList>
            <person name="Kovac J."/>
        </authorList>
    </citation>
    <scope>NUCLEOTIDE SEQUENCE [LARGE SCALE GENOMIC DNA]</scope>
    <source>
        <strain evidence="4 5">FSL R7-0666</strain>
    </source>
</reference>
<protein>
    <submittedName>
        <fullName evidence="4">ATP-binding cassette domain-containing protein</fullName>
    </submittedName>
</protein>
<proteinExistence type="predicted"/>
<dbReference type="PANTHER" id="PTHR43158">
    <property type="entry name" value="SKFA PEPTIDE EXPORT ATP-BINDING PROTEIN SKFE"/>
    <property type="match status" value="1"/>
</dbReference>
<accession>A0ABU9VFE0</accession>
<keyword evidence="5" id="KW-1185">Reference proteome</keyword>
<dbReference type="InterPro" id="IPR027417">
    <property type="entry name" value="P-loop_NTPase"/>
</dbReference>
<dbReference type="Proteomes" id="UP001418796">
    <property type="component" value="Unassembled WGS sequence"/>
</dbReference>
<keyword evidence="1" id="KW-0547">Nucleotide-binding</keyword>
<evidence type="ECO:0000256" key="1">
    <source>
        <dbReference type="ARBA" id="ARBA00022741"/>
    </source>
</evidence>
<evidence type="ECO:0000313" key="5">
    <source>
        <dbReference type="Proteomes" id="UP001418796"/>
    </source>
</evidence>
<evidence type="ECO:0000256" key="2">
    <source>
        <dbReference type="ARBA" id="ARBA00022840"/>
    </source>
</evidence>
<comment type="caution">
    <text evidence="4">The sequence shown here is derived from an EMBL/GenBank/DDBJ whole genome shotgun (WGS) entry which is preliminary data.</text>
</comment>
<dbReference type="InterPro" id="IPR003439">
    <property type="entry name" value="ABC_transporter-like_ATP-bd"/>
</dbReference>
<sequence length="294" mass="33119">MTEPYIKANQLSLTIGSKPILKELSFELSGNKIIGLLGRNSAGKTSLLSLLASYRQSSTGTLELNNKNIFDNAIAMEQISFIKEESFEYEYDKAEKWLKDRKDFRPNFDENYANHLIKRFKIPMNQKVYNLSRGMKSALTVTLGLASRCPITIFDEAYLGMDAPAREIFYEEVLKDYMEHPRMIILSTHLISEMDALFEEVLIIKEGALLLHKKTEELLTEGLSITGPSEQVDAWTNGQMILKEQTLGHTKSTMVYGPITAEKRKAASEAGLELGPVSLQDLFIHLTEEGADSQ</sequence>
<keyword evidence="2 4" id="KW-0067">ATP-binding</keyword>
<evidence type="ECO:0000259" key="3">
    <source>
        <dbReference type="PROSITE" id="PS50893"/>
    </source>
</evidence>
<dbReference type="EMBL" id="JBCITK010000001">
    <property type="protein sequence ID" value="MEN0642549.1"/>
    <property type="molecule type" value="Genomic_DNA"/>
</dbReference>
<feature type="domain" description="ABC transporter" evidence="3">
    <location>
        <begin position="6"/>
        <end position="231"/>
    </location>
</feature>
<dbReference type="PANTHER" id="PTHR43158:SF5">
    <property type="entry name" value="ABC TRANSPORTER, ATP-BINDING PROTEIN"/>
    <property type="match status" value="1"/>
</dbReference>
<organism evidence="4 5">
    <name type="scientific">Alkalicoccobacillus gibsonii</name>
    <dbReference type="NCBI Taxonomy" id="79881"/>
    <lineage>
        <taxon>Bacteria</taxon>
        <taxon>Bacillati</taxon>
        <taxon>Bacillota</taxon>
        <taxon>Bacilli</taxon>
        <taxon>Bacillales</taxon>
        <taxon>Bacillaceae</taxon>
        <taxon>Alkalicoccobacillus</taxon>
    </lineage>
</organism>
<dbReference type="Pfam" id="PF00005">
    <property type="entry name" value="ABC_tran"/>
    <property type="match status" value="1"/>
</dbReference>
<name>A0ABU9VFE0_9BACI</name>